<protein>
    <recommendedName>
        <fullName evidence="4">Protein kinase domain-containing protein</fullName>
    </recommendedName>
</protein>
<sequence length="259" mass="29581">MLATLIQQRKKSINNKIEKNITKSTIINDRKISAPAAILTNKASNNNITEVNNTSIAFSAAIVNDEISDIDETTKAIIRSRCSSDTKTAYVKRGKGLFLHWQQWNKRQQQVNDQFKQKHYILEEEDTNQFNNNSCVNNNLISNGNDRNINSSFTTILCEEIKKDDNISANKNVKRSMSTCTMPNNGNGDINHTEINRLNNQQPRLRLKNFKKLRDLGRGAYGICGLYKDERSILNKKVVIKRVSLECKTETEKRKISCN</sequence>
<dbReference type="InterPro" id="IPR017441">
    <property type="entry name" value="Protein_kinase_ATP_BS"/>
</dbReference>
<keyword evidence="1" id="KW-0067">ATP-binding</keyword>
<evidence type="ECO:0008006" key="4">
    <source>
        <dbReference type="Google" id="ProtNLM"/>
    </source>
</evidence>
<dbReference type="EMBL" id="JABEBT010000047">
    <property type="protein sequence ID" value="KAF7635036.1"/>
    <property type="molecule type" value="Genomic_DNA"/>
</dbReference>
<proteinExistence type="predicted"/>
<name>A0A8S9ZPN1_9BILA</name>
<dbReference type="OrthoDB" id="248923at2759"/>
<evidence type="ECO:0000256" key="1">
    <source>
        <dbReference type="PROSITE-ProRule" id="PRU10141"/>
    </source>
</evidence>
<keyword evidence="1" id="KW-0547">Nucleotide-binding</keyword>
<evidence type="ECO:0000313" key="2">
    <source>
        <dbReference type="EMBL" id="KAF7635036.1"/>
    </source>
</evidence>
<dbReference type="Proteomes" id="UP000605970">
    <property type="component" value="Unassembled WGS sequence"/>
</dbReference>
<keyword evidence="3" id="KW-1185">Reference proteome</keyword>
<gene>
    <name evidence="2" type="ORF">Mgra_00005477</name>
</gene>
<evidence type="ECO:0000313" key="3">
    <source>
        <dbReference type="Proteomes" id="UP000605970"/>
    </source>
</evidence>
<accession>A0A8S9ZPN1</accession>
<dbReference type="PROSITE" id="PS00107">
    <property type="entry name" value="PROTEIN_KINASE_ATP"/>
    <property type="match status" value="1"/>
</dbReference>
<feature type="binding site" evidence="1">
    <location>
        <position position="241"/>
    </location>
    <ligand>
        <name>ATP</name>
        <dbReference type="ChEBI" id="CHEBI:30616"/>
    </ligand>
</feature>
<reference evidence="2" key="1">
    <citation type="journal article" date="2020" name="Ecol. Evol.">
        <title>Genome structure and content of the rice root-knot nematode (Meloidogyne graminicola).</title>
        <authorList>
            <person name="Phan N.T."/>
            <person name="Danchin E.G.J."/>
            <person name="Klopp C."/>
            <person name="Perfus-Barbeoch L."/>
            <person name="Kozlowski D.K."/>
            <person name="Koutsovoulos G.D."/>
            <person name="Lopez-Roques C."/>
            <person name="Bouchez O."/>
            <person name="Zahm M."/>
            <person name="Besnard G."/>
            <person name="Bellafiore S."/>
        </authorList>
    </citation>
    <scope>NUCLEOTIDE SEQUENCE</scope>
    <source>
        <strain evidence="2">VN-18</strain>
    </source>
</reference>
<dbReference type="GO" id="GO:0005524">
    <property type="term" value="F:ATP binding"/>
    <property type="evidence" value="ECO:0007669"/>
    <property type="project" value="UniProtKB-UniRule"/>
</dbReference>
<organism evidence="2 3">
    <name type="scientific">Meloidogyne graminicola</name>
    <dbReference type="NCBI Taxonomy" id="189291"/>
    <lineage>
        <taxon>Eukaryota</taxon>
        <taxon>Metazoa</taxon>
        <taxon>Ecdysozoa</taxon>
        <taxon>Nematoda</taxon>
        <taxon>Chromadorea</taxon>
        <taxon>Rhabditida</taxon>
        <taxon>Tylenchina</taxon>
        <taxon>Tylenchomorpha</taxon>
        <taxon>Tylenchoidea</taxon>
        <taxon>Meloidogynidae</taxon>
        <taxon>Meloidogyninae</taxon>
        <taxon>Meloidogyne</taxon>
    </lineage>
</organism>
<comment type="caution">
    <text evidence="2">The sequence shown here is derived from an EMBL/GenBank/DDBJ whole genome shotgun (WGS) entry which is preliminary data.</text>
</comment>
<dbReference type="AlphaFoldDB" id="A0A8S9ZPN1"/>